<dbReference type="InterPro" id="IPR014198">
    <property type="entry name" value="Spore_III_AB"/>
</dbReference>
<dbReference type="EMBL" id="FRCR01000006">
    <property type="protein sequence ID" value="SHM51715.1"/>
    <property type="molecule type" value="Genomic_DNA"/>
</dbReference>
<organism evidence="2 3">
    <name type="scientific">Caldanaerovirga acetigignens</name>
    <dbReference type="NCBI Taxonomy" id="447595"/>
    <lineage>
        <taxon>Bacteria</taxon>
        <taxon>Bacillati</taxon>
        <taxon>Bacillota</taxon>
        <taxon>Clostridia</taxon>
        <taxon>Thermosediminibacterales</taxon>
        <taxon>Thermosediminibacteraceae</taxon>
        <taxon>Caldanaerovirga</taxon>
    </lineage>
</organism>
<dbReference type="PIRSF" id="PIRSF021435">
    <property type="entry name" value="SpoIIIAB"/>
    <property type="match status" value="1"/>
</dbReference>
<dbReference type="NCBIfam" id="TIGR02833">
    <property type="entry name" value="spore_III_AB"/>
    <property type="match status" value="1"/>
</dbReference>
<name>A0A1M7JFF4_9FIRM</name>
<dbReference type="AlphaFoldDB" id="A0A1M7JFF4"/>
<keyword evidence="3" id="KW-1185">Reference proteome</keyword>
<feature type="coiled-coil region" evidence="1">
    <location>
        <begin position="112"/>
        <end position="139"/>
    </location>
</feature>
<proteinExistence type="predicted"/>
<evidence type="ECO:0000313" key="3">
    <source>
        <dbReference type="Proteomes" id="UP000184375"/>
    </source>
</evidence>
<reference evidence="3" key="1">
    <citation type="submission" date="2016-11" db="EMBL/GenBank/DDBJ databases">
        <authorList>
            <person name="Varghese N."/>
            <person name="Submissions S."/>
        </authorList>
    </citation>
    <scope>NUCLEOTIDE SEQUENCE [LARGE SCALE GENOMIC DNA]</scope>
    <source>
        <strain evidence="3">DSM 18802</strain>
    </source>
</reference>
<gene>
    <name evidence="2" type="ORF">SAMN05660826_01234</name>
</gene>
<protein>
    <submittedName>
        <fullName evidence="2">Stage III sporulation protein AB</fullName>
    </submittedName>
</protein>
<accession>A0A1M7JFF4</accession>
<sequence length="163" mass="18815">MIFSCTMIGLIMAGYYQHRPKALRNFQTALSMLETEIDFGQSPLPEALNNISKRCDPTTSMFLRKVRQLLLSMEGYTASEAWEMSLNEFKSQIPLNDSDYEILTSFGKYLGSSDKEDQIRNLKLTLSQLKQQENLALEEKRKNEKLWKYLGVLTGLMLVLLLY</sequence>
<dbReference type="STRING" id="447595.SAMN05660826_01234"/>
<evidence type="ECO:0000313" key="2">
    <source>
        <dbReference type="EMBL" id="SHM51715.1"/>
    </source>
</evidence>
<dbReference type="Proteomes" id="UP000184375">
    <property type="component" value="Unassembled WGS sequence"/>
</dbReference>
<keyword evidence="1" id="KW-0175">Coiled coil</keyword>
<dbReference type="Pfam" id="PF09548">
    <property type="entry name" value="Spore_III_AB"/>
    <property type="match status" value="1"/>
</dbReference>
<evidence type="ECO:0000256" key="1">
    <source>
        <dbReference type="SAM" id="Coils"/>
    </source>
</evidence>